<dbReference type="PATRIC" id="fig|301375.6.peg.2538"/>
<gene>
    <name evidence="2" type="ORF">XD72_1627</name>
    <name evidence="3" type="ORF">XE07_1124</name>
</gene>
<evidence type="ECO:0000313" key="4">
    <source>
        <dbReference type="Proteomes" id="UP000053961"/>
    </source>
</evidence>
<proteinExistence type="predicted"/>
<dbReference type="EMBL" id="LGFT01000038">
    <property type="protein sequence ID" value="KUK43988.1"/>
    <property type="molecule type" value="Genomic_DNA"/>
</dbReference>
<name>A0A117LFA4_9EURY</name>
<dbReference type="Proteomes" id="UP000057043">
    <property type="component" value="Unassembled WGS sequence"/>
</dbReference>
<organism evidence="2 5">
    <name type="scientific">Methanothrix harundinacea</name>
    <dbReference type="NCBI Taxonomy" id="301375"/>
    <lineage>
        <taxon>Archaea</taxon>
        <taxon>Methanobacteriati</taxon>
        <taxon>Methanobacteriota</taxon>
        <taxon>Stenosarchaea group</taxon>
        <taxon>Methanomicrobia</taxon>
        <taxon>Methanotrichales</taxon>
        <taxon>Methanotrichaceae</taxon>
        <taxon>Methanothrix</taxon>
    </lineage>
</organism>
<accession>A0A117LFA4</accession>
<reference evidence="4 5" key="2">
    <citation type="journal article" date="2015" name="MBio">
        <title>Genome-Resolved Metagenomic Analysis Reveals Roles for Candidate Phyla and Other Microbial Community Members in Biogeochemical Transformations in Oil Reservoirs.</title>
        <authorList>
            <person name="Hu P."/>
            <person name="Tom L."/>
            <person name="Singh A."/>
            <person name="Thomas B.C."/>
            <person name="Baker B.J."/>
            <person name="Piceno Y.M."/>
            <person name="Andersen G.L."/>
            <person name="Banfield J.F."/>
        </authorList>
    </citation>
    <scope>NUCLEOTIDE SEQUENCE [LARGE SCALE GENOMIC DNA]</scope>
    <source>
        <strain evidence="2">57_489</strain>
    </source>
</reference>
<sequence length="194" mass="21333">MGVFAPGEGRRRPRSWSIGLDSAERQAQNSAERRRRELIAKLQGGSGARRHIPGVRVSLALIREAAKESGPGGVWRASDRGPWSIRRLRRPVPPHNHRQAARQRRGGLRVPGRDRPPRRSDREEGILKAAGMAALALGLQGYAGINLVVGGLPRIVDVNHHLLRLAGRMMASIPFSTSSTKTHPSTIFPSFCTW</sequence>
<evidence type="ECO:0000313" key="3">
    <source>
        <dbReference type="EMBL" id="KUK96453.1"/>
    </source>
</evidence>
<feature type="compositionally biased region" description="Basic residues" evidence="1">
    <location>
        <begin position="86"/>
        <end position="107"/>
    </location>
</feature>
<feature type="region of interest" description="Disordered" evidence="1">
    <location>
        <begin position="86"/>
        <end position="123"/>
    </location>
</feature>
<protein>
    <submittedName>
        <fullName evidence="2">Uncharacterized protein</fullName>
    </submittedName>
</protein>
<dbReference type="AlphaFoldDB" id="A0A117LFA4"/>
<feature type="compositionally biased region" description="Basic and acidic residues" evidence="1">
    <location>
        <begin position="111"/>
        <end position="123"/>
    </location>
</feature>
<evidence type="ECO:0000313" key="2">
    <source>
        <dbReference type="EMBL" id="KUK43988.1"/>
    </source>
</evidence>
<evidence type="ECO:0000313" key="5">
    <source>
        <dbReference type="Proteomes" id="UP000057043"/>
    </source>
</evidence>
<feature type="region of interest" description="Disordered" evidence="1">
    <location>
        <begin position="1"/>
        <end position="34"/>
    </location>
</feature>
<dbReference type="EMBL" id="LGHB01000013">
    <property type="protein sequence ID" value="KUK96453.1"/>
    <property type="molecule type" value="Genomic_DNA"/>
</dbReference>
<dbReference type="Proteomes" id="UP000053961">
    <property type="component" value="Unassembled WGS sequence"/>
</dbReference>
<evidence type="ECO:0000256" key="1">
    <source>
        <dbReference type="SAM" id="MobiDB-lite"/>
    </source>
</evidence>
<comment type="caution">
    <text evidence="2">The sequence shown here is derived from an EMBL/GenBank/DDBJ whole genome shotgun (WGS) entry which is preliminary data.</text>
</comment>
<reference evidence="3" key="1">
    <citation type="journal article" date="2015" name="MBio">
        <title>Genome-resolved metagenomic analysis reveals roles for candidate phyla and other microbial community members in biogeochemical transformations in oil reservoirs.</title>
        <authorList>
            <person name="Hu P."/>
            <person name="Tom L."/>
            <person name="Singh A."/>
            <person name="Thomas B.C."/>
            <person name="Baker B.J."/>
            <person name="Piceno Y.M."/>
            <person name="Andersen G.L."/>
            <person name="Banfield J.F."/>
        </authorList>
    </citation>
    <scope>NUCLEOTIDE SEQUENCE [LARGE SCALE GENOMIC DNA]</scope>
    <source>
        <strain evidence="3">56_747</strain>
    </source>
</reference>